<gene>
    <name evidence="4" type="ORF">CAPTEDRAFT_190971</name>
</gene>
<keyword evidence="2" id="KW-0732">Signal</keyword>
<evidence type="ECO:0000259" key="3">
    <source>
        <dbReference type="Pfam" id="PF00102"/>
    </source>
</evidence>
<protein>
    <recommendedName>
        <fullName evidence="3">Tyrosine-protein phosphatase domain-containing protein</fullName>
    </recommendedName>
</protein>
<feature type="region of interest" description="Disordered" evidence="1">
    <location>
        <begin position="154"/>
        <end position="184"/>
    </location>
</feature>
<feature type="chain" id="PRO_5008787309" description="Tyrosine-protein phosphatase domain-containing protein" evidence="2">
    <location>
        <begin position="23"/>
        <end position="387"/>
    </location>
</feature>
<keyword evidence="6" id="KW-1185">Reference proteome</keyword>
<dbReference type="Proteomes" id="UP000014760">
    <property type="component" value="Unassembled WGS sequence"/>
</dbReference>
<reference evidence="5" key="3">
    <citation type="submission" date="2015-06" db="UniProtKB">
        <authorList>
            <consortium name="EnsemblMetazoa"/>
        </authorList>
    </citation>
    <scope>IDENTIFICATION</scope>
</reference>
<dbReference type="EMBL" id="KB309617">
    <property type="protein sequence ID" value="ELT93790.1"/>
    <property type="molecule type" value="Genomic_DNA"/>
</dbReference>
<evidence type="ECO:0000313" key="5">
    <source>
        <dbReference type="EnsemblMetazoa" id="CapteP190971"/>
    </source>
</evidence>
<dbReference type="EMBL" id="AMQN01002584">
    <property type="status" value="NOT_ANNOTATED_CDS"/>
    <property type="molecule type" value="Genomic_DNA"/>
</dbReference>
<evidence type="ECO:0000313" key="6">
    <source>
        <dbReference type="Proteomes" id="UP000014760"/>
    </source>
</evidence>
<organism evidence="4">
    <name type="scientific">Capitella teleta</name>
    <name type="common">Polychaete worm</name>
    <dbReference type="NCBI Taxonomy" id="283909"/>
    <lineage>
        <taxon>Eukaryota</taxon>
        <taxon>Metazoa</taxon>
        <taxon>Spiralia</taxon>
        <taxon>Lophotrochozoa</taxon>
        <taxon>Annelida</taxon>
        <taxon>Polychaeta</taxon>
        <taxon>Sedentaria</taxon>
        <taxon>Scolecida</taxon>
        <taxon>Capitellidae</taxon>
        <taxon>Capitella</taxon>
    </lineage>
</organism>
<evidence type="ECO:0000256" key="2">
    <source>
        <dbReference type="SAM" id="SignalP"/>
    </source>
</evidence>
<dbReference type="GO" id="GO:0004725">
    <property type="term" value="F:protein tyrosine phosphatase activity"/>
    <property type="evidence" value="ECO:0007669"/>
    <property type="project" value="InterPro"/>
</dbReference>
<feature type="domain" description="Tyrosine-protein phosphatase" evidence="3">
    <location>
        <begin position="190"/>
        <end position="355"/>
    </location>
</feature>
<proteinExistence type="predicted"/>
<feature type="compositionally biased region" description="Basic residues" evidence="1">
    <location>
        <begin position="157"/>
        <end position="166"/>
    </location>
</feature>
<evidence type="ECO:0000313" key="4">
    <source>
        <dbReference type="EMBL" id="ELT93790.1"/>
    </source>
</evidence>
<reference evidence="4 6" key="2">
    <citation type="journal article" date="2013" name="Nature">
        <title>Insights into bilaterian evolution from three spiralian genomes.</title>
        <authorList>
            <person name="Simakov O."/>
            <person name="Marletaz F."/>
            <person name="Cho S.J."/>
            <person name="Edsinger-Gonzales E."/>
            <person name="Havlak P."/>
            <person name="Hellsten U."/>
            <person name="Kuo D.H."/>
            <person name="Larsson T."/>
            <person name="Lv J."/>
            <person name="Arendt D."/>
            <person name="Savage R."/>
            <person name="Osoegawa K."/>
            <person name="de Jong P."/>
            <person name="Grimwood J."/>
            <person name="Chapman J.A."/>
            <person name="Shapiro H."/>
            <person name="Aerts A."/>
            <person name="Otillar R.P."/>
            <person name="Terry A.Y."/>
            <person name="Boore J.L."/>
            <person name="Grigoriev I.V."/>
            <person name="Lindberg D.R."/>
            <person name="Seaver E.C."/>
            <person name="Weisblat D.A."/>
            <person name="Putnam N.H."/>
            <person name="Rokhsar D.S."/>
        </authorList>
    </citation>
    <scope>NUCLEOTIDE SEQUENCE</scope>
    <source>
        <strain evidence="4 6">I ESC-2004</strain>
    </source>
</reference>
<dbReference type="SUPFAM" id="SSF52799">
    <property type="entry name" value="(Phosphotyrosine protein) phosphatases II"/>
    <property type="match status" value="1"/>
</dbReference>
<evidence type="ECO:0000256" key="1">
    <source>
        <dbReference type="SAM" id="MobiDB-lite"/>
    </source>
</evidence>
<dbReference type="Pfam" id="PF00102">
    <property type="entry name" value="Y_phosphatase"/>
    <property type="match status" value="1"/>
</dbReference>
<reference evidence="6" key="1">
    <citation type="submission" date="2012-12" db="EMBL/GenBank/DDBJ databases">
        <authorList>
            <person name="Hellsten U."/>
            <person name="Grimwood J."/>
            <person name="Chapman J.A."/>
            <person name="Shapiro H."/>
            <person name="Aerts A."/>
            <person name="Otillar R.P."/>
            <person name="Terry A.Y."/>
            <person name="Boore J.L."/>
            <person name="Simakov O."/>
            <person name="Marletaz F."/>
            <person name="Cho S.-J."/>
            <person name="Edsinger-Gonzales E."/>
            <person name="Havlak P."/>
            <person name="Kuo D.-H."/>
            <person name="Larsson T."/>
            <person name="Lv J."/>
            <person name="Arendt D."/>
            <person name="Savage R."/>
            <person name="Osoegawa K."/>
            <person name="de Jong P."/>
            <person name="Lindberg D.R."/>
            <person name="Seaver E.C."/>
            <person name="Weisblat D.A."/>
            <person name="Putnam N.H."/>
            <person name="Grigoriev I.V."/>
            <person name="Rokhsar D.S."/>
        </authorList>
    </citation>
    <scope>NUCLEOTIDE SEQUENCE</scope>
    <source>
        <strain evidence="6">I ESC-2004</strain>
    </source>
</reference>
<sequence>MIIGIVASLLLLVAIAVTVVCCVRIRRRTKKKAYASAKVPDADKMEINQYEDLQDIPRDTNEAFESHPKQKSPDVTPTDMSAAVLAFFKEKRLNKVQTNTPCKNSEVNVPDIEVLEENEYDEIRAVTMDHTADVTYYNTSVKHSTVPDNAILAKNHAGSKSKRKQGRASDKSAKPKPDKESDGKLEFVQVDGFRGKWSFFAFQCPKSKDSIGQFWSLLADQTIQNVVLLQNISSKVLPNASGSTFNGIRVFCEKNWQNKGIKKFTVTFSNEEFCEESEYANPHRGINVLSMDHKLTNKAIISLRQYFIPSGKSSKCAIMCKDGQQLSGLFIGVNCMLDKADEDSQFDVVYGLQKFKTVCPDFELSKKQLMQLDQLAKDYISYGEKSK</sequence>
<dbReference type="EnsemblMetazoa" id="CapteT190971">
    <property type="protein sequence ID" value="CapteP190971"/>
    <property type="gene ID" value="CapteG190971"/>
</dbReference>
<dbReference type="Gene3D" id="3.90.190.10">
    <property type="entry name" value="Protein tyrosine phosphatase superfamily"/>
    <property type="match status" value="1"/>
</dbReference>
<name>R7TRY4_CAPTE</name>
<accession>R7TRY4</accession>
<dbReference type="HOGENOM" id="CLU_055015_0_0_1"/>
<dbReference type="InterPro" id="IPR000242">
    <property type="entry name" value="PTP_cat"/>
</dbReference>
<dbReference type="InterPro" id="IPR029021">
    <property type="entry name" value="Prot-tyrosine_phosphatase-like"/>
</dbReference>
<dbReference type="AlphaFoldDB" id="R7TRY4"/>
<feature type="compositionally biased region" description="Basic and acidic residues" evidence="1">
    <location>
        <begin position="167"/>
        <end position="184"/>
    </location>
</feature>
<feature type="signal peptide" evidence="2">
    <location>
        <begin position="1"/>
        <end position="22"/>
    </location>
</feature>